<sequence length="50" mass="5508">MLTQEEWNAIVKPAIENSIEAKELLEEIKSVNTDKTNFDSKSSLSIKGAG</sequence>
<accession>A0A843ART6</accession>
<name>A0A843ART6_METAZ</name>
<dbReference type="AlphaFoldDB" id="A0A843ART6"/>
<dbReference type="RefSeq" id="WP_278523952.1">
    <property type="nucleotide sequence ID" value="NZ_JADIIN010000068.1"/>
</dbReference>
<gene>
    <name evidence="1" type="ORF">ISP01_08620</name>
</gene>
<protein>
    <submittedName>
        <fullName evidence="1">Uncharacterized protein</fullName>
    </submittedName>
</protein>
<organism evidence="1 2">
    <name type="scientific">Methanobrevibacter arboriphilus</name>
    <dbReference type="NCBI Taxonomy" id="39441"/>
    <lineage>
        <taxon>Archaea</taxon>
        <taxon>Methanobacteriati</taxon>
        <taxon>Methanobacteriota</taxon>
        <taxon>Methanomada group</taxon>
        <taxon>Methanobacteria</taxon>
        <taxon>Methanobacteriales</taxon>
        <taxon>Methanobacteriaceae</taxon>
        <taxon>Methanobrevibacter</taxon>
    </lineage>
</organism>
<proteinExistence type="predicted"/>
<dbReference type="Proteomes" id="UP000658733">
    <property type="component" value="Unassembled WGS sequence"/>
</dbReference>
<evidence type="ECO:0000313" key="1">
    <source>
        <dbReference type="EMBL" id="MBF4469450.1"/>
    </source>
</evidence>
<reference evidence="1" key="1">
    <citation type="submission" date="2020-10" db="EMBL/GenBank/DDBJ databases">
        <title>Dehalococcoides mccartyi of a TCE/Cr reducing biochatode.</title>
        <authorList>
            <person name="Matturro B."/>
        </authorList>
    </citation>
    <scope>NUCLEOTIDE SEQUENCE</scope>
    <source>
        <strain evidence="1">Bin4</strain>
    </source>
</reference>
<dbReference type="EMBL" id="JADIIN010000068">
    <property type="protein sequence ID" value="MBF4469450.1"/>
    <property type="molecule type" value="Genomic_DNA"/>
</dbReference>
<evidence type="ECO:0000313" key="2">
    <source>
        <dbReference type="Proteomes" id="UP000658733"/>
    </source>
</evidence>
<comment type="caution">
    <text evidence="1">The sequence shown here is derived from an EMBL/GenBank/DDBJ whole genome shotgun (WGS) entry which is preliminary data.</text>
</comment>